<proteinExistence type="inferred from homology"/>
<accession>A0A7G1KHN4</accession>
<dbReference type="GO" id="GO:0035657">
    <property type="term" value="C:eRF1 methyltransferase complex"/>
    <property type="evidence" value="ECO:0007669"/>
    <property type="project" value="TreeGrafter"/>
</dbReference>
<dbReference type="PROSITE" id="PS00092">
    <property type="entry name" value="N6_MTASE"/>
    <property type="match status" value="1"/>
</dbReference>
<dbReference type="AlphaFoldDB" id="A0A7G1KHN4"/>
<dbReference type="SUPFAM" id="SSF53335">
    <property type="entry name" value="S-adenosyl-L-methionine-dependent methyltransferases"/>
    <property type="match status" value="1"/>
</dbReference>
<dbReference type="GeneID" id="80346962"/>
<dbReference type="Pfam" id="PF23186">
    <property type="entry name" value="DUF7059"/>
    <property type="match status" value="1"/>
</dbReference>
<dbReference type="Proteomes" id="UP000516173">
    <property type="component" value="Chromosome"/>
</dbReference>
<comment type="similarity">
    <text evidence="1">Belongs to the eukaryotic/archaeal PrmC-related family.</text>
</comment>
<evidence type="ECO:0000256" key="3">
    <source>
        <dbReference type="ARBA" id="ARBA00022679"/>
    </source>
</evidence>
<dbReference type="GO" id="GO:0008757">
    <property type="term" value="F:S-adenosylmethionine-dependent methyltransferase activity"/>
    <property type="evidence" value="ECO:0007669"/>
    <property type="project" value="TreeGrafter"/>
</dbReference>
<dbReference type="CDD" id="cd02440">
    <property type="entry name" value="AdoMet_MTases"/>
    <property type="match status" value="1"/>
</dbReference>
<dbReference type="GO" id="GO:0008276">
    <property type="term" value="F:protein methyltransferase activity"/>
    <property type="evidence" value="ECO:0007669"/>
    <property type="project" value="TreeGrafter"/>
</dbReference>
<evidence type="ECO:0000256" key="4">
    <source>
        <dbReference type="ARBA" id="ARBA00022691"/>
    </source>
</evidence>
<evidence type="ECO:0000259" key="7">
    <source>
        <dbReference type="Pfam" id="PF23186"/>
    </source>
</evidence>
<evidence type="ECO:0000256" key="2">
    <source>
        <dbReference type="ARBA" id="ARBA00022603"/>
    </source>
</evidence>
<dbReference type="KEGG" id="nwl:NWFMUON74_24000"/>
<dbReference type="InterPro" id="IPR052190">
    <property type="entry name" value="Euk-Arch_PrmC-MTase"/>
</dbReference>
<keyword evidence="2 9" id="KW-0489">Methyltransferase</keyword>
<evidence type="ECO:0000256" key="1">
    <source>
        <dbReference type="ARBA" id="ARBA00006149"/>
    </source>
</evidence>
<keyword evidence="3 9" id="KW-0808">Transferase</keyword>
<dbReference type="Pfam" id="PF25004">
    <property type="entry name" value="DUF7782"/>
    <property type="match status" value="1"/>
</dbReference>
<sequence length="518" mass="54849">MPTNPTGVSGGGARVHDATGAGSPLADLAPELRTALTRVRYDADTLLEVLGEDAHTALGRSEPVPVRRAVRDAGELGTLVRLLLLGDPVPEGEARAALAPVGLDRAVAAGLLDRDGAEIRAALDLRPLDLGAGARWVLSDLDDSMRRRTLSADHALGVGQASLSLLRATPTERVGTVLDLGTGCGVQAVHAAAYADTVTGTDVSGRALWLAGATAALNGLDIELLEGPWFEPIAGRRFDQIVANPPFVVGPARVEHTYRDSGLALDGASELVVSRAPESLNPGGTAAMLASWVHVAGEDWRARVASWLPDRGVDAWIVQRDVADPALYVGTWLRDAGLDPRDPQAQRRAERWLDAFAAAQVEGIGFGFVYLRAMDGPTEVVAEDLTHGFDDPLGAEATAYFRRSAWLRAVAADENRAWTSRFEVDPATALERVFLPGTEGWAQAVARLHRGNGPRWQHEIDDTAAALLAGMRADGLPLEELVELLAIGHTGTTATSELRAAALSLTTGLVRHGLIRPV</sequence>
<dbReference type="Pfam" id="PF05175">
    <property type="entry name" value="MTS"/>
    <property type="match status" value="1"/>
</dbReference>
<dbReference type="InterPro" id="IPR002052">
    <property type="entry name" value="DNA_methylase_N6_adenine_CS"/>
</dbReference>
<dbReference type="InterPro" id="IPR007848">
    <property type="entry name" value="Small_mtfrase_dom"/>
</dbReference>
<dbReference type="EMBL" id="AP023396">
    <property type="protein sequence ID" value="BCK54628.1"/>
    <property type="molecule type" value="Genomic_DNA"/>
</dbReference>
<keyword evidence="4" id="KW-0949">S-adenosyl-L-methionine</keyword>
<dbReference type="GO" id="GO:0008170">
    <property type="term" value="F:N-methyltransferase activity"/>
    <property type="evidence" value="ECO:0007669"/>
    <property type="project" value="UniProtKB-ARBA"/>
</dbReference>
<dbReference type="InterPro" id="IPR056684">
    <property type="entry name" value="DUF7782"/>
</dbReference>
<gene>
    <name evidence="9" type="ORF">NWFMUON74_24000</name>
</gene>
<organism evidence="9 10">
    <name type="scientific">Nocardia wallacei</name>
    <dbReference type="NCBI Taxonomy" id="480035"/>
    <lineage>
        <taxon>Bacteria</taxon>
        <taxon>Bacillati</taxon>
        <taxon>Actinomycetota</taxon>
        <taxon>Actinomycetes</taxon>
        <taxon>Mycobacteriales</taxon>
        <taxon>Nocardiaceae</taxon>
        <taxon>Nocardia</taxon>
    </lineage>
</organism>
<reference evidence="9 10" key="1">
    <citation type="submission" date="2020-08" db="EMBL/GenBank/DDBJ databases">
        <title>Genome Sequencing of Nocardia wallacei strain FMUON74 and assembly.</title>
        <authorList>
            <person name="Toyokawa M."/>
            <person name="Uesaka K."/>
        </authorList>
    </citation>
    <scope>NUCLEOTIDE SEQUENCE [LARGE SCALE GENOMIC DNA]</scope>
    <source>
        <strain evidence="9 10">FMUON74</strain>
    </source>
</reference>
<dbReference type="InterPro" id="IPR055487">
    <property type="entry name" value="DUF7059"/>
</dbReference>
<protein>
    <submittedName>
        <fullName evidence="9">SAM-dependent methyltransferase</fullName>
    </submittedName>
</protein>
<feature type="region of interest" description="Disordered" evidence="5">
    <location>
        <begin position="1"/>
        <end position="23"/>
    </location>
</feature>
<evidence type="ECO:0000256" key="5">
    <source>
        <dbReference type="SAM" id="MobiDB-lite"/>
    </source>
</evidence>
<name>A0A7G1KHN4_9NOCA</name>
<evidence type="ECO:0000313" key="9">
    <source>
        <dbReference type="EMBL" id="BCK54628.1"/>
    </source>
</evidence>
<evidence type="ECO:0000259" key="8">
    <source>
        <dbReference type="Pfam" id="PF25004"/>
    </source>
</evidence>
<dbReference type="PANTHER" id="PTHR45875">
    <property type="entry name" value="METHYLTRANSFERASE N6AMT1"/>
    <property type="match status" value="1"/>
</dbReference>
<dbReference type="GO" id="GO:0032259">
    <property type="term" value="P:methylation"/>
    <property type="evidence" value="ECO:0007669"/>
    <property type="project" value="UniProtKB-KW"/>
</dbReference>
<dbReference type="GO" id="GO:0003676">
    <property type="term" value="F:nucleic acid binding"/>
    <property type="evidence" value="ECO:0007669"/>
    <property type="project" value="InterPro"/>
</dbReference>
<dbReference type="RefSeq" id="WP_187687865.1">
    <property type="nucleotide sequence ID" value="NZ_AP023396.1"/>
</dbReference>
<feature type="domain" description="Methyltransferase small" evidence="6">
    <location>
        <begin position="160"/>
        <end position="253"/>
    </location>
</feature>
<evidence type="ECO:0000313" key="10">
    <source>
        <dbReference type="Proteomes" id="UP000516173"/>
    </source>
</evidence>
<dbReference type="Gene3D" id="3.40.50.150">
    <property type="entry name" value="Vaccinia Virus protein VP39"/>
    <property type="match status" value="1"/>
</dbReference>
<dbReference type="PANTHER" id="PTHR45875:SF1">
    <property type="entry name" value="METHYLTRANSFERASE N6AMT1"/>
    <property type="match status" value="1"/>
</dbReference>
<evidence type="ECO:0000259" key="6">
    <source>
        <dbReference type="Pfam" id="PF05175"/>
    </source>
</evidence>
<keyword evidence="10" id="KW-1185">Reference proteome</keyword>
<feature type="domain" description="DUF7059" evidence="7">
    <location>
        <begin position="39"/>
        <end position="122"/>
    </location>
</feature>
<feature type="domain" description="DUF7782" evidence="8">
    <location>
        <begin position="399"/>
        <end position="517"/>
    </location>
</feature>
<dbReference type="InterPro" id="IPR029063">
    <property type="entry name" value="SAM-dependent_MTases_sf"/>
</dbReference>